<evidence type="ECO:0000313" key="4">
    <source>
        <dbReference type="EMBL" id="MBC3789952.1"/>
    </source>
</evidence>
<gene>
    <name evidence="4" type="ORF">FH603_436</name>
</gene>
<dbReference type="InterPro" id="IPR027039">
    <property type="entry name" value="Crtac1"/>
</dbReference>
<proteinExistence type="predicted"/>
<protein>
    <recommendedName>
        <fullName evidence="3">ASPIC/UnbV domain-containing protein</fullName>
    </recommendedName>
</protein>
<evidence type="ECO:0000256" key="1">
    <source>
        <dbReference type="ARBA" id="ARBA00022729"/>
    </source>
</evidence>
<dbReference type="SUPFAM" id="SSF69318">
    <property type="entry name" value="Integrin alpha N-terminal domain"/>
    <property type="match status" value="3"/>
</dbReference>
<dbReference type="InterPro" id="IPR013517">
    <property type="entry name" value="FG-GAP"/>
</dbReference>
<dbReference type="InterPro" id="IPR011519">
    <property type="entry name" value="UnbV_ASPIC"/>
</dbReference>
<evidence type="ECO:0000259" key="3">
    <source>
        <dbReference type="Pfam" id="PF07593"/>
    </source>
</evidence>
<dbReference type="Gene3D" id="2.130.10.130">
    <property type="entry name" value="Integrin alpha, N-terminal"/>
    <property type="match status" value="3"/>
</dbReference>
<reference evidence="4 5" key="1">
    <citation type="submission" date="2019-06" db="EMBL/GenBank/DDBJ databases">
        <title>Spirosoma utsteinense sp. nov. isolated from Antarctic ice-free soils.</title>
        <authorList>
            <person name="Tahon G."/>
        </authorList>
    </citation>
    <scope>NUCLEOTIDE SEQUENCE [LARGE SCALE GENOMIC DNA]</scope>
    <source>
        <strain evidence="4 5">LMG 31447</strain>
    </source>
</reference>
<dbReference type="Pfam" id="PF07593">
    <property type="entry name" value="UnbV_ASPIC"/>
    <property type="match status" value="1"/>
</dbReference>
<dbReference type="RefSeq" id="WP_186735565.1">
    <property type="nucleotide sequence ID" value="NZ_VFIA01000002.1"/>
</dbReference>
<organism evidence="4 5">
    <name type="scientific">Spirosoma utsteinense</name>
    <dbReference type="NCBI Taxonomy" id="2585773"/>
    <lineage>
        <taxon>Bacteria</taxon>
        <taxon>Pseudomonadati</taxon>
        <taxon>Bacteroidota</taxon>
        <taxon>Cytophagia</taxon>
        <taxon>Cytophagales</taxon>
        <taxon>Cytophagaceae</taxon>
        <taxon>Spirosoma</taxon>
    </lineage>
</organism>
<dbReference type="EMBL" id="VFIA01000002">
    <property type="protein sequence ID" value="MBC3789952.1"/>
    <property type="molecule type" value="Genomic_DNA"/>
</dbReference>
<name>A0ABR6W022_9BACT</name>
<sequence length="1207" mass="134003">MYQRIVIILFCSLFLNACQLKKPTLFTLLPADETGISFSNRIVNNDSINILDVEYVYNGGGVALGDFNNDGRTDVFFTGNQVSNRLYLNKGDFKFTDITKSANVGGDGKWCSGVALVDINNDGWLDIYVGATLSETASRRQNMLFVNQGGKPGQPPVFREMAAEYGIADDSHTTNAAFFDYDNDGDLDLYILTDRIDEYPNVYRKKIMDGSSQNSDRLYKNTFDTRLGHAVFTDVSKESAIQLDGYGLGLNITDINRDGWKDIYVTNDYLSDDNLFINNANGTFTDKAGQYFKHTSNTAMGNDVTDINNDGLMDVIALDMMPRNNQRKKKLLGPNDYQTYLNNDEYHHAYQYVRNTLQLNQGNKPGATPDSAHPVFSEISQLADVAETDWSWTPMLADFDQDGYRDLLVTNGFPHDVTDRDFMAFRVESSSVASQSYTINQIPVIKISNYAFRNNGRKPGADLTFEDVTDKWGINQPSFSNGAAYGDLDNDGDLDYVVNNINDSAFVYRNNIAESKAEKANYLRVKFTGSEQNRMGLGAFVELYYGKNQQQVYEHSPYRGYLSTVEPIAHFGLGEVATIAEVRIIWPAQNGQPARQQTMRNVKTNQVITADIRNAREPLGKPTQPLATLFHEITDSVGISFQHQEPEYIDFNGQKLLPHKFSQYGPGVSVGDVNGDGLDDLFLGGSRSNQGRFLLQTATGSFVEQSLLSTTTKPVNSTLIKQEEDMGTLLFDADGDGDLDLYIASGSIEGNANSPVYQDRLYLNDGKGSFSQSVNAIPTNTTSKSCVKAADFDHDGDLDLFIGGRVEPDHYPKPVSSLILRNDRTGGQVRFTDVTKTVAPELLNVGLVCDALWTDPDNDGWPDLMIAGEFMPLTLLKNKDGKLKRTDCGLESQKGWWNSLVSGDFDQDGDIDYIAGNLGRNSRMRANDTEPVRVYAGDFDNNGFYDAIPTVFIPDTSGRRQEYPIHGRDDLMKQMIIMRKRFPFYRDFSQATIDKLLTPEERQSALVLEANYLQSAYVENKGNGTFVLHPLPIEAQLAPIFGMIAEDVDRDGNLDIMLVGNDYGAEVLTGRYDAMNGLFLKGNGKGNFTAQSIANSGFYVPGNAKGLAQLTDSKGRALLVATQNRGRLCVFRNSKTAPTIRLQPTDVSALLTLTNGKKQRVEFSYGSSFLSQSARTLSVNPQVKSIEITDAQGHHRQEFGQSKLVSR</sequence>
<accession>A0ABR6W022</accession>
<comment type="caution">
    <text evidence="4">The sequence shown here is derived from an EMBL/GenBank/DDBJ whole genome shotgun (WGS) entry which is preliminary data.</text>
</comment>
<dbReference type="Proteomes" id="UP000700732">
    <property type="component" value="Unassembled WGS sequence"/>
</dbReference>
<evidence type="ECO:0000256" key="2">
    <source>
        <dbReference type="SAM" id="SignalP"/>
    </source>
</evidence>
<dbReference type="PANTHER" id="PTHR16026">
    <property type="entry name" value="CARTILAGE ACIDIC PROTEIN 1"/>
    <property type="match status" value="1"/>
</dbReference>
<dbReference type="PANTHER" id="PTHR16026:SF0">
    <property type="entry name" value="CARTILAGE ACIDIC PROTEIN 1"/>
    <property type="match status" value="1"/>
</dbReference>
<dbReference type="InterPro" id="IPR028994">
    <property type="entry name" value="Integrin_alpha_N"/>
</dbReference>
<feature type="signal peptide" evidence="2">
    <location>
        <begin position="1"/>
        <end position="17"/>
    </location>
</feature>
<keyword evidence="5" id="KW-1185">Reference proteome</keyword>
<dbReference type="Pfam" id="PF13517">
    <property type="entry name" value="FG-GAP_3"/>
    <property type="match status" value="4"/>
</dbReference>
<evidence type="ECO:0000313" key="5">
    <source>
        <dbReference type="Proteomes" id="UP000700732"/>
    </source>
</evidence>
<feature type="chain" id="PRO_5045087217" description="ASPIC/UnbV domain-containing protein" evidence="2">
    <location>
        <begin position="18"/>
        <end position="1207"/>
    </location>
</feature>
<feature type="domain" description="ASPIC/UnbV" evidence="3">
    <location>
        <begin position="536"/>
        <end position="609"/>
    </location>
</feature>
<keyword evidence="1 2" id="KW-0732">Signal</keyword>